<feature type="region of interest" description="Disordered" evidence="1">
    <location>
        <begin position="132"/>
        <end position="163"/>
    </location>
</feature>
<name>K0SAF0_THAOC</name>
<accession>K0SAF0</accession>
<evidence type="ECO:0000313" key="2">
    <source>
        <dbReference type="EMBL" id="EJK62195.1"/>
    </source>
</evidence>
<keyword evidence="3" id="KW-1185">Reference proteome</keyword>
<organism evidence="2 3">
    <name type="scientific">Thalassiosira oceanica</name>
    <name type="common">Marine diatom</name>
    <dbReference type="NCBI Taxonomy" id="159749"/>
    <lineage>
        <taxon>Eukaryota</taxon>
        <taxon>Sar</taxon>
        <taxon>Stramenopiles</taxon>
        <taxon>Ochrophyta</taxon>
        <taxon>Bacillariophyta</taxon>
        <taxon>Coscinodiscophyceae</taxon>
        <taxon>Thalassiosirophycidae</taxon>
        <taxon>Thalassiosirales</taxon>
        <taxon>Thalassiosiraceae</taxon>
        <taxon>Thalassiosira</taxon>
    </lineage>
</organism>
<evidence type="ECO:0000313" key="3">
    <source>
        <dbReference type="Proteomes" id="UP000266841"/>
    </source>
</evidence>
<reference evidence="2 3" key="1">
    <citation type="journal article" date="2012" name="Genome Biol.">
        <title>Genome and low-iron response of an oceanic diatom adapted to chronic iron limitation.</title>
        <authorList>
            <person name="Lommer M."/>
            <person name="Specht M."/>
            <person name="Roy A.S."/>
            <person name="Kraemer L."/>
            <person name="Andreson R."/>
            <person name="Gutowska M.A."/>
            <person name="Wolf J."/>
            <person name="Bergner S.V."/>
            <person name="Schilhabel M.B."/>
            <person name="Klostermeier U.C."/>
            <person name="Beiko R.G."/>
            <person name="Rosenstiel P."/>
            <person name="Hippler M."/>
            <person name="Laroche J."/>
        </authorList>
    </citation>
    <scope>NUCLEOTIDE SEQUENCE [LARGE SCALE GENOMIC DNA]</scope>
    <source>
        <strain evidence="2 3">CCMP1005</strain>
    </source>
</reference>
<dbReference type="EMBL" id="AGNL01019051">
    <property type="protein sequence ID" value="EJK62195.1"/>
    <property type="molecule type" value="Genomic_DNA"/>
</dbReference>
<dbReference type="Proteomes" id="UP000266841">
    <property type="component" value="Unassembled WGS sequence"/>
</dbReference>
<dbReference type="AlphaFoldDB" id="K0SAF0"/>
<gene>
    <name evidence="2" type="ORF">THAOC_17204</name>
</gene>
<feature type="compositionally biased region" description="Basic and acidic residues" evidence="1">
    <location>
        <begin position="145"/>
        <end position="163"/>
    </location>
</feature>
<evidence type="ECO:0000256" key="1">
    <source>
        <dbReference type="SAM" id="MobiDB-lite"/>
    </source>
</evidence>
<proteinExistence type="predicted"/>
<sequence length="205" mass="22189">HPVVHGRLPDSLGVQRYPRRDRLAEGLVGDALRDVHERDDVVEPVLPAQGVDPARREGPAVVPAVADEGEVVQKKALGGVHDAGLGDILPRPVDAPPERLGRDPGYVVLDPGRVEDEGELVHLGLVRAKSPRERCGHQGDPLPLGDRRRNEGDEEGGERAEAAHPVRSFSDVAWKLGFDLFKIRVCLGFLAPVGRTEASDRSLCC</sequence>
<comment type="caution">
    <text evidence="2">The sequence shown here is derived from an EMBL/GenBank/DDBJ whole genome shotgun (WGS) entry which is preliminary data.</text>
</comment>
<protein>
    <submittedName>
        <fullName evidence="2">Uncharacterized protein</fullName>
    </submittedName>
</protein>
<feature type="non-terminal residue" evidence="2">
    <location>
        <position position="1"/>
    </location>
</feature>